<evidence type="ECO:0000313" key="3">
    <source>
        <dbReference type="Proteomes" id="UP001239265"/>
    </source>
</evidence>
<organism evidence="2 3">
    <name type="scientific">Elizabethkingia miricola</name>
    <name type="common">Chryseobacterium miricola</name>
    <dbReference type="NCBI Taxonomy" id="172045"/>
    <lineage>
        <taxon>Bacteria</taxon>
        <taxon>Pseudomonadati</taxon>
        <taxon>Bacteroidota</taxon>
        <taxon>Flavobacteriia</taxon>
        <taxon>Flavobacteriales</taxon>
        <taxon>Weeksellaceae</taxon>
        <taxon>Elizabethkingia</taxon>
    </lineage>
</organism>
<evidence type="ECO:0000313" key="2">
    <source>
        <dbReference type="EMBL" id="MDQ8751080.1"/>
    </source>
</evidence>
<dbReference type="InterPro" id="IPR008813">
    <property type="entry name" value="Plasmid_replication_RepL"/>
</dbReference>
<reference evidence="2 3" key="1">
    <citation type="submission" date="2023-06" db="EMBL/GenBank/DDBJ databases">
        <title>Nosocomial Elizabethkingia miricola genome.</title>
        <authorList>
            <person name="Morgado S."/>
            <person name="Fonseca E."/>
            <person name="Freitas F."/>
            <person name="Vicente A.C."/>
        </authorList>
    </citation>
    <scope>NUCLEOTIDE SEQUENCE [LARGE SCALE GENOMIC DNA]</scope>
    <source>
        <strain evidence="2 3">EM15</strain>
    </source>
</reference>
<proteinExistence type="predicted"/>
<dbReference type="AlphaFoldDB" id="A0ABD5BBF8"/>
<accession>A0ABD5BBF8</accession>
<dbReference type="RefSeq" id="WP_309047557.1">
    <property type="nucleotide sequence ID" value="NZ_JAUCQJ010000009.1"/>
</dbReference>
<sequence>MRNNKNRSSTAITEFSLNKENPFLKQAVEQVQNNIVKKYKSASNTDQKAILKAFDENTGEILGSTQFIRQIEVDEEKFAKIYLDQFSAFFDLKPQAIRVFGYILSQLTPNKDEFMFLIDDCLEYTKYKSSTSIRIGITSLLENNIIARGRTEFLYFVNPMVVFNGNRITFAHTYVKKQKNKIPENQSSINFDNLSDPYKLPEIDAINNL</sequence>
<comment type="caution">
    <text evidence="2">The sequence shown here is derived from an EMBL/GenBank/DDBJ whole genome shotgun (WGS) entry which is preliminary data.</text>
</comment>
<name>A0ABD5BBF8_ELIMR</name>
<evidence type="ECO:0000259" key="1">
    <source>
        <dbReference type="Pfam" id="PF05732"/>
    </source>
</evidence>
<dbReference type="Proteomes" id="UP001239265">
    <property type="component" value="Unassembled WGS sequence"/>
</dbReference>
<dbReference type="Pfam" id="PF05732">
    <property type="entry name" value="RepL"/>
    <property type="match status" value="1"/>
</dbReference>
<dbReference type="EMBL" id="JAUCQJ010000009">
    <property type="protein sequence ID" value="MDQ8751080.1"/>
    <property type="molecule type" value="Genomic_DNA"/>
</dbReference>
<protein>
    <submittedName>
        <fullName evidence="2">Replication/maintenance protein RepL</fullName>
    </submittedName>
</protein>
<feature type="domain" description="Plasmid replication protein RepL" evidence="1">
    <location>
        <begin position="53"/>
        <end position="168"/>
    </location>
</feature>
<gene>
    <name evidence="2" type="ORF">QT385_20690</name>
</gene>